<sequence length="72" mass="8099">MVNSIFVPLCLRGELYLRAFVSLWLALSSCLCGELSYQPEKKMKKTLLLFTLFLFPGINPGYALNGRQNGRG</sequence>
<evidence type="ECO:0000256" key="1">
    <source>
        <dbReference type="SAM" id="Phobius"/>
    </source>
</evidence>
<dbReference type="EMBL" id="CAADFL010000090">
    <property type="protein sequence ID" value="VFK08983.1"/>
    <property type="molecule type" value="Genomic_DNA"/>
</dbReference>
<reference evidence="2" key="1">
    <citation type="submission" date="2019-02" db="EMBL/GenBank/DDBJ databases">
        <authorList>
            <person name="Gruber-Vodicka R. H."/>
            <person name="Seah K. B. B."/>
        </authorList>
    </citation>
    <scope>NUCLEOTIDE SEQUENCE</scope>
    <source>
        <strain evidence="2">BECK_BZ164</strain>
    </source>
</reference>
<gene>
    <name evidence="2" type="ORF">BECKFM1743B_GA0114221_100901</name>
</gene>
<dbReference type="AlphaFoldDB" id="A0A450VW00"/>
<keyword evidence="1" id="KW-1133">Transmembrane helix</keyword>
<feature type="transmembrane region" description="Helical" evidence="1">
    <location>
        <begin position="15"/>
        <end position="35"/>
    </location>
</feature>
<name>A0A450VW00_9GAMM</name>
<organism evidence="2">
    <name type="scientific">Candidatus Kentrum sp. FM</name>
    <dbReference type="NCBI Taxonomy" id="2126340"/>
    <lineage>
        <taxon>Bacteria</taxon>
        <taxon>Pseudomonadati</taxon>
        <taxon>Pseudomonadota</taxon>
        <taxon>Gammaproteobacteria</taxon>
        <taxon>Candidatus Kentrum</taxon>
    </lineage>
</organism>
<proteinExistence type="predicted"/>
<protein>
    <submittedName>
        <fullName evidence="2">Uncharacterized protein</fullName>
    </submittedName>
</protein>
<keyword evidence="1" id="KW-0812">Transmembrane</keyword>
<keyword evidence="1" id="KW-0472">Membrane</keyword>
<feature type="transmembrane region" description="Helical" evidence="1">
    <location>
        <begin position="47"/>
        <end position="64"/>
    </location>
</feature>
<evidence type="ECO:0000313" key="2">
    <source>
        <dbReference type="EMBL" id="VFK08983.1"/>
    </source>
</evidence>
<accession>A0A450VW00</accession>